<comment type="caution">
    <text evidence="5">The sequence shown here is derived from an EMBL/GenBank/DDBJ whole genome shotgun (WGS) entry which is preliminary data.</text>
</comment>
<evidence type="ECO:0000256" key="1">
    <source>
        <dbReference type="ARBA" id="ARBA00023002"/>
    </source>
</evidence>
<dbReference type="GO" id="GO:0141152">
    <property type="term" value="F:glycerol-3-phosphate dehydrogenase (NAD+) activity"/>
    <property type="evidence" value="ECO:0007669"/>
    <property type="project" value="UniProtKB-EC"/>
</dbReference>
<evidence type="ECO:0000313" key="5">
    <source>
        <dbReference type="EMBL" id="PKY07212.1"/>
    </source>
</evidence>
<protein>
    <recommendedName>
        <fullName evidence="7">NAD/NADP octopine/nopaline dehydrogenase</fullName>
    </recommendedName>
</protein>
<dbReference type="Gene3D" id="3.40.50.720">
    <property type="entry name" value="NAD(P)-binding Rossmann-like Domain"/>
    <property type="match status" value="1"/>
</dbReference>
<dbReference type="Pfam" id="PF02317">
    <property type="entry name" value="Octopine_DH"/>
    <property type="match status" value="1"/>
</dbReference>
<dbReference type="InterPro" id="IPR008927">
    <property type="entry name" value="6-PGluconate_DH-like_C_sf"/>
</dbReference>
<dbReference type="GeneID" id="36549285"/>
<name>A0A2I1DBF2_ASPC2</name>
<comment type="catalytic activity">
    <reaction evidence="2">
        <text>sn-glycerol 3-phosphate + NAD(+) = dihydroxyacetone phosphate + NADH + H(+)</text>
        <dbReference type="Rhea" id="RHEA:11092"/>
        <dbReference type="ChEBI" id="CHEBI:15378"/>
        <dbReference type="ChEBI" id="CHEBI:57540"/>
        <dbReference type="ChEBI" id="CHEBI:57597"/>
        <dbReference type="ChEBI" id="CHEBI:57642"/>
        <dbReference type="ChEBI" id="CHEBI:57945"/>
        <dbReference type="EC" id="1.1.1.8"/>
    </reaction>
</comment>
<sequence>MAVDNFDLSPEVTIIGAGPCGCAFAADLASRGKSVMLYGHPDHRGAIPMIEKNGGWLKASGEISGTFQVQTTSDFDVAARHSAFLVSTVPSYGQETILQALSPCDLQHHTLIVNVGNFFYLASRQKINPKNVLETDISPYATRITGDTVFVKGVKKSLAIWAEPPTSETEASYYNQADVDFLHQEVESIFSQRLVWCKNLLEVGLNNINPVVHCPAALMNAGWIEATRGDFFFYAQGMSPAVSRVTEKIDGERLAIARAYGLDLVSITDYMNQNYRHDQEFSDYHDFARGSVIHNKTKSAPTSMNHRYLLEDILFAMVPWYELGLKAGLSSPTIHSLIELASVVSGFDYLTHGRSLRAAGFEELSMEQILLALGGPADNAAAAVLAPLSDSRINGRVNGVDSHVALPKTQVVA</sequence>
<organism evidence="5 6">
    <name type="scientific">Aspergillus campestris (strain IBT 28561)</name>
    <dbReference type="NCBI Taxonomy" id="1392248"/>
    <lineage>
        <taxon>Eukaryota</taxon>
        <taxon>Fungi</taxon>
        <taxon>Dikarya</taxon>
        <taxon>Ascomycota</taxon>
        <taxon>Pezizomycotina</taxon>
        <taxon>Eurotiomycetes</taxon>
        <taxon>Eurotiomycetidae</taxon>
        <taxon>Eurotiales</taxon>
        <taxon>Aspergillaceae</taxon>
        <taxon>Aspergillus</taxon>
        <taxon>Aspergillus subgen. Circumdati</taxon>
    </lineage>
</organism>
<dbReference type="InterPro" id="IPR013328">
    <property type="entry name" value="6PGD_dom2"/>
</dbReference>
<dbReference type="InterPro" id="IPR003421">
    <property type="entry name" value="Opine_DH"/>
</dbReference>
<dbReference type="Pfam" id="PF01210">
    <property type="entry name" value="NAD_Gly3P_dh_N"/>
    <property type="match status" value="1"/>
</dbReference>
<dbReference type="InterPro" id="IPR036291">
    <property type="entry name" value="NAD(P)-bd_dom_sf"/>
</dbReference>
<feature type="domain" description="Glycerol-3-phosphate dehydrogenase NAD-dependent N-terminal" evidence="3">
    <location>
        <begin position="11"/>
        <end position="112"/>
    </location>
</feature>
<dbReference type="EMBL" id="MSFM01000002">
    <property type="protein sequence ID" value="PKY07212.1"/>
    <property type="molecule type" value="Genomic_DNA"/>
</dbReference>
<evidence type="ECO:0008006" key="7">
    <source>
        <dbReference type="Google" id="ProtNLM"/>
    </source>
</evidence>
<dbReference type="Proteomes" id="UP000234254">
    <property type="component" value="Unassembled WGS sequence"/>
</dbReference>
<keyword evidence="6" id="KW-1185">Reference proteome</keyword>
<dbReference type="AlphaFoldDB" id="A0A2I1DBF2"/>
<evidence type="ECO:0000313" key="6">
    <source>
        <dbReference type="Proteomes" id="UP000234254"/>
    </source>
</evidence>
<dbReference type="SUPFAM" id="SSF48179">
    <property type="entry name" value="6-phosphogluconate dehydrogenase C-terminal domain-like"/>
    <property type="match status" value="1"/>
</dbReference>
<proteinExistence type="predicted"/>
<dbReference type="Gene3D" id="1.10.1040.10">
    <property type="entry name" value="N-(1-d-carboxylethyl)-l-norvaline Dehydrogenase, domain 2"/>
    <property type="match status" value="1"/>
</dbReference>
<evidence type="ECO:0000259" key="4">
    <source>
        <dbReference type="Pfam" id="PF02317"/>
    </source>
</evidence>
<accession>A0A2I1DBF2</accession>
<dbReference type="InterPro" id="IPR011128">
    <property type="entry name" value="G3P_DH_NAD-dep_N"/>
</dbReference>
<gene>
    <name evidence="5" type="ORF">P168DRAFT_338134</name>
</gene>
<dbReference type="OrthoDB" id="4394513at2759"/>
<reference evidence="5" key="1">
    <citation type="submission" date="2016-12" db="EMBL/GenBank/DDBJ databases">
        <title>The genomes of Aspergillus section Nigri reveals drivers in fungal speciation.</title>
        <authorList>
            <consortium name="DOE Joint Genome Institute"/>
            <person name="Vesth T.C."/>
            <person name="Nybo J."/>
            <person name="Theobald S."/>
            <person name="Brandl J."/>
            <person name="Frisvad J.C."/>
            <person name="Nielsen K.F."/>
            <person name="Lyhne E.K."/>
            <person name="Kogle M.E."/>
            <person name="Kuo A."/>
            <person name="Riley R."/>
            <person name="Clum A."/>
            <person name="Nolan M."/>
            <person name="Lipzen A."/>
            <person name="Salamov A."/>
            <person name="Henrissat B."/>
            <person name="Wiebenga A."/>
            <person name="De vries R.P."/>
            <person name="Grigoriev I.V."/>
            <person name="Mortensen U.H."/>
            <person name="Andersen M.R."/>
            <person name="Baker S.E."/>
        </authorList>
    </citation>
    <scope>NUCLEOTIDE SEQUENCE</scope>
    <source>
        <strain evidence="5">IBT 28561</strain>
    </source>
</reference>
<dbReference type="SUPFAM" id="SSF51735">
    <property type="entry name" value="NAD(P)-binding Rossmann-fold domains"/>
    <property type="match status" value="1"/>
</dbReference>
<feature type="domain" description="Opine dehydrogenase" evidence="4">
    <location>
        <begin position="196"/>
        <end position="344"/>
    </location>
</feature>
<dbReference type="GO" id="GO:0051287">
    <property type="term" value="F:NAD binding"/>
    <property type="evidence" value="ECO:0007669"/>
    <property type="project" value="InterPro"/>
</dbReference>
<keyword evidence="1" id="KW-0560">Oxidoreductase</keyword>
<dbReference type="GO" id="GO:0046168">
    <property type="term" value="P:glycerol-3-phosphate catabolic process"/>
    <property type="evidence" value="ECO:0007669"/>
    <property type="project" value="InterPro"/>
</dbReference>
<dbReference type="RefSeq" id="XP_024695806.1">
    <property type="nucleotide sequence ID" value="XM_024841758.1"/>
</dbReference>
<dbReference type="VEuPathDB" id="FungiDB:P168DRAFT_338134"/>
<evidence type="ECO:0000256" key="2">
    <source>
        <dbReference type="ARBA" id="ARBA00048683"/>
    </source>
</evidence>
<evidence type="ECO:0000259" key="3">
    <source>
        <dbReference type="Pfam" id="PF01210"/>
    </source>
</evidence>